<dbReference type="eggNOG" id="ENOG502TFZ2">
    <property type="taxonomic scope" value="Eukaryota"/>
</dbReference>
<dbReference type="HOGENOM" id="CLU_015719_2_0_1"/>
<sequence length="835" mass="94905">MGRNKKKLNQKIQQLEKARQTLCKVKKQTAVEYRREISNLTLKVSEIEERESQLLQENIQLKRTGKDLTKENNDLDCENALLVKQHKFDAEETASKNLLLLQARTELKETEKKRANLEKLIKTMESENTSSSGPPPKKARCHYNAKSSTVIKDSYCNLALESMEKLVGEENLDDFASYLVQYIAKSDRFSFQFNLDESMTAYCKIRFGWSDAFMKEFKSICKERLGFDVLSSRVKTGKLLKQADPNKHFDIKLVEATKKTSQNKTVQELTPVVTIRNLKNTLEGRLSMLAQSGRLHSGDLVLGVGGDKGGDTTKLCLIIQNTDTPNNPLGILLLGMYHGADNHENLEKYMSPVFKQINELTKVEFDAPGGGKDERNVRKKPIGDCLYLSACLHHKGPTSSNPCFICEFKYSTHGFEKALVGNTDFQSVHTLRTLSSLSISGRPLLNINPEDYGIPPVHTIHGVTQKYGIDPLIAKANYLDLSGENIPVNLSEQKTYLKELKNREEICLAQCEDSNSAIMALDELKKHYQNVNNKNPNWNRRKSQKCSSPSCAAHFCKNRRLFNKKEFLQCIGCGGFFHFFCVNVVTSEEKLQLLNGLSCRKCTGCDLGHLPTPSDYLNIIDSMRTNMTEKYKESELEYCTVSHERQEVESQLKNSAGFYRKKLEKVLRDMGCDHRVWYQEMTGNQIRKLLRAENIKKLVTIFPDSEDLRQISDVLMELSFLMSNSDNAEKTDSQIDDIEKSIGRLVDSLKKVHKDSGVILKLHLLSAHLVSHLRDHRSWGRVSEQGIESLHALINKLNRTFASVRNPTTKTALILQYLLNQNALFDAGQIWKAEK</sequence>
<evidence type="ECO:0000313" key="2">
    <source>
        <dbReference type="EMBL" id="EGT52286.1"/>
    </source>
</evidence>
<dbReference type="Proteomes" id="UP000008068">
    <property type="component" value="Unassembled WGS sequence"/>
</dbReference>
<dbReference type="EMBL" id="GL379791">
    <property type="protein sequence ID" value="EGT52286.1"/>
    <property type="molecule type" value="Genomic_DNA"/>
</dbReference>
<dbReference type="Pfam" id="PF06918">
    <property type="entry name" value="DUF1280"/>
    <property type="match status" value="1"/>
</dbReference>
<protein>
    <recommendedName>
        <fullName evidence="4">Zinc finger PHD-type domain-containing protein</fullName>
    </recommendedName>
</protein>
<dbReference type="PANTHER" id="PTHR31424:SF3">
    <property type="entry name" value="RING-TYPE DOMAIN-CONTAINING PROTEIN"/>
    <property type="match status" value="1"/>
</dbReference>
<dbReference type="AlphaFoldDB" id="G0MDZ6"/>
<dbReference type="OrthoDB" id="10458565at2759"/>
<evidence type="ECO:0008006" key="4">
    <source>
        <dbReference type="Google" id="ProtNLM"/>
    </source>
</evidence>
<keyword evidence="3" id="KW-1185">Reference proteome</keyword>
<proteinExistence type="predicted"/>
<name>G0MDZ6_CAEBE</name>
<dbReference type="CDD" id="cd15489">
    <property type="entry name" value="PHD_SF"/>
    <property type="match status" value="1"/>
</dbReference>
<keyword evidence="1" id="KW-0175">Coiled coil</keyword>
<evidence type="ECO:0000256" key="1">
    <source>
        <dbReference type="SAM" id="Coils"/>
    </source>
</evidence>
<reference evidence="3" key="1">
    <citation type="submission" date="2011-07" db="EMBL/GenBank/DDBJ databases">
        <authorList>
            <consortium name="Caenorhabditis brenneri Sequencing and Analysis Consortium"/>
            <person name="Wilson R.K."/>
        </authorList>
    </citation>
    <scope>NUCLEOTIDE SEQUENCE [LARGE SCALE GENOMIC DNA]</scope>
    <source>
        <strain evidence="3">PB2801</strain>
    </source>
</reference>
<organism evidence="3">
    <name type="scientific">Caenorhabditis brenneri</name>
    <name type="common">Nematode worm</name>
    <dbReference type="NCBI Taxonomy" id="135651"/>
    <lineage>
        <taxon>Eukaryota</taxon>
        <taxon>Metazoa</taxon>
        <taxon>Ecdysozoa</taxon>
        <taxon>Nematoda</taxon>
        <taxon>Chromadorea</taxon>
        <taxon>Rhabditida</taxon>
        <taxon>Rhabditina</taxon>
        <taxon>Rhabditomorpha</taxon>
        <taxon>Rhabditoidea</taxon>
        <taxon>Rhabditidae</taxon>
        <taxon>Peloderinae</taxon>
        <taxon>Caenorhabditis</taxon>
    </lineage>
</organism>
<dbReference type="PANTHER" id="PTHR31424">
    <property type="entry name" value="PROTEIN CBG23806"/>
    <property type="match status" value="1"/>
</dbReference>
<accession>G0MDZ6</accession>
<dbReference type="InParanoid" id="G0MDZ6"/>
<feature type="coiled-coil region" evidence="1">
    <location>
        <begin position="100"/>
        <end position="127"/>
    </location>
</feature>
<gene>
    <name evidence="2" type="ORF">CAEBREN_10067</name>
</gene>
<dbReference type="OMA" id="EIMWISE"/>
<evidence type="ECO:0000313" key="3">
    <source>
        <dbReference type="Proteomes" id="UP000008068"/>
    </source>
</evidence>
<feature type="coiled-coil region" evidence="1">
    <location>
        <begin position="5"/>
        <end position="64"/>
    </location>
</feature>
<dbReference type="InterPro" id="IPR009689">
    <property type="entry name" value="DUF1280"/>
</dbReference>